<keyword evidence="2" id="KW-1185">Reference proteome</keyword>
<name>A0ACD3AAX2_9AGAR</name>
<dbReference type="EMBL" id="ML208544">
    <property type="protein sequence ID" value="TFK63023.1"/>
    <property type="molecule type" value="Genomic_DNA"/>
</dbReference>
<protein>
    <submittedName>
        <fullName evidence="1">Uncharacterized protein</fullName>
    </submittedName>
</protein>
<gene>
    <name evidence="1" type="ORF">BDN72DRAFT_902737</name>
</gene>
<dbReference type="Proteomes" id="UP000308600">
    <property type="component" value="Unassembled WGS sequence"/>
</dbReference>
<organism evidence="1 2">
    <name type="scientific">Pluteus cervinus</name>
    <dbReference type="NCBI Taxonomy" id="181527"/>
    <lineage>
        <taxon>Eukaryota</taxon>
        <taxon>Fungi</taxon>
        <taxon>Dikarya</taxon>
        <taxon>Basidiomycota</taxon>
        <taxon>Agaricomycotina</taxon>
        <taxon>Agaricomycetes</taxon>
        <taxon>Agaricomycetidae</taxon>
        <taxon>Agaricales</taxon>
        <taxon>Pluteineae</taxon>
        <taxon>Pluteaceae</taxon>
        <taxon>Pluteus</taxon>
    </lineage>
</organism>
<evidence type="ECO:0000313" key="2">
    <source>
        <dbReference type="Proteomes" id="UP000308600"/>
    </source>
</evidence>
<accession>A0ACD3AAX2</accession>
<reference evidence="1 2" key="1">
    <citation type="journal article" date="2019" name="Nat. Ecol. Evol.">
        <title>Megaphylogeny resolves global patterns of mushroom evolution.</title>
        <authorList>
            <person name="Varga T."/>
            <person name="Krizsan K."/>
            <person name="Foldi C."/>
            <person name="Dima B."/>
            <person name="Sanchez-Garcia M."/>
            <person name="Sanchez-Ramirez S."/>
            <person name="Szollosi G.J."/>
            <person name="Szarkandi J.G."/>
            <person name="Papp V."/>
            <person name="Albert L."/>
            <person name="Andreopoulos W."/>
            <person name="Angelini C."/>
            <person name="Antonin V."/>
            <person name="Barry K.W."/>
            <person name="Bougher N.L."/>
            <person name="Buchanan P."/>
            <person name="Buyck B."/>
            <person name="Bense V."/>
            <person name="Catcheside P."/>
            <person name="Chovatia M."/>
            <person name="Cooper J."/>
            <person name="Damon W."/>
            <person name="Desjardin D."/>
            <person name="Finy P."/>
            <person name="Geml J."/>
            <person name="Haridas S."/>
            <person name="Hughes K."/>
            <person name="Justo A."/>
            <person name="Karasinski D."/>
            <person name="Kautmanova I."/>
            <person name="Kiss B."/>
            <person name="Kocsube S."/>
            <person name="Kotiranta H."/>
            <person name="LaButti K.M."/>
            <person name="Lechner B.E."/>
            <person name="Liimatainen K."/>
            <person name="Lipzen A."/>
            <person name="Lukacs Z."/>
            <person name="Mihaltcheva S."/>
            <person name="Morgado L.N."/>
            <person name="Niskanen T."/>
            <person name="Noordeloos M.E."/>
            <person name="Ohm R.A."/>
            <person name="Ortiz-Santana B."/>
            <person name="Ovrebo C."/>
            <person name="Racz N."/>
            <person name="Riley R."/>
            <person name="Savchenko A."/>
            <person name="Shiryaev A."/>
            <person name="Soop K."/>
            <person name="Spirin V."/>
            <person name="Szebenyi C."/>
            <person name="Tomsovsky M."/>
            <person name="Tulloss R.E."/>
            <person name="Uehling J."/>
            <person name="Grigoriev I.V."/>
            <person name="Vagvolgyi C."/>
            <person name="Papp T."/>
            <person name="Martin F.M."/>
            <person name="Miettinen O."/>
            <person name="Hibbett D.S."/>
            <person name="Nagy L.G."/>
        </authorList>
    </citation>
    <scope>NUCLEOTIDE SEQUENCE [LARGE SCALE GENOMIC DNA]</scope>
    <source>
        <strain evidence="1 2">NL-1719</strain>
    </source>
</reference>
<proteinExistence type="predicted"/>
<sequence>MSSQSTSSTPVVNGPLVPRLNIQRVTSNATNVFPWNHLPTELKTMILSYSCPGIPSHIAPVHFGLVCHGWRALTWTIHTWWTQIELELDPPTNGGPYTLDEVDKIEAAYRWLSRAGNRPTTIKITHLNPNRTQSITGYYLGLYEKLFKEKVPSSLGNLVLEVHPHVLGCIVELLGSNEGGCSKLMQLNVVNSWDHGLPREHQALEVPFSVTGGTYPSLQEVSIFDTSPHGYFLRYLATSAESCGANLTHLSLGHQQPHLEYFETIYPILQQCVQLRTLGLTIPGWATDFELTRTLPDPIILQHLTRLVVHIIEPLAADAEVHVLSNIRPLLLSLTLPSLQSLSLKNDTSRWGPCIAQALADLTYHSKFPLTRLSVEGFELNNLLIIPLLRSLPTLERLDLADCRLDCITLLQAVKYDPSQSTTDNSTPFLPRLCTFQLIDTFDDGLHDLGEARQLLLDVVMSRWVIPYRDPMVQWQEVTILIPPLSNLTTWDRRSKEMLEWLADEEDIEVELIEFEEDAENQRMEVDA</sequence>
<evidence type="ECO:0000313" key="1">
    <source>
        <dbReference type="EMBL" id="TFK63023.1"/>
    </source>
</evidence>